<accession>A0A1Q4UYE1</accession>
<dbReference type="InterPro" id="IPR050625">
    <property type="entry name" value="ParA/MinD_ATPase"/>
</dbReference>
<dbReference type="PANTHER" id="PTHR43384">
    <property type="entry name" value="SEPTUM SITE-DETERMINING PROTEIN MIND HOMOLOG, CHLOROPLASTIC-RELATED"/>
    <property type="match status" value="1"/>
</dbReference>
<dbReference type="Pfam" id="PF26563">
    <property type="entry name" value="Rv3660c_N"/>
    <property type="match status" value="1"/>
</dbReference>
<evidence type="ECO:0000313" key="5">
    <source>
        <dbReference type="Proteomes" id="UP000186455"/>
    </source>
</evidence>
<dbReference type="GO" id="GO:0051782">
    <property type="term" value="P:negative regulation of cell division"/>
    <property type="evidence" value="ECO:0007669"/>
    <property type="project" value="TreeGrafter"/>
</dbReference>
<dbReference type="GO" id="GO:0009898">
    <property type="term" value="C:cytoplasmic side of plasma membrane"/>
    <property type="evidence" value="ECO:0007669"/>
    <property type="project" value="TreeGrafter"/>
</dbReference>
<sequence length="358" mass="36877">MEPVGPLILTEDGALLDDLLRLCAAAGARAQVRHGPPDRDRWESAPLVIVGDDAAARLRGSGRRRGVVLVSRAPESPELWRHAVEVGADHALVLPDGEKWLVDRIADVAEGAGRPALTVGVLGGSGGAGASTLACALALTSARAGRRTLLVDADPIGCGLDVMLGAEEAEGLRWPAFAGSRGRVGGGALEEALPALHGLRVLSWDRGEPVPVPSQAVRAVLAAARRGGGSVVVDLPRHADDNASEALAQLDLALLVVPATLPAVAAAGRTAAVVRPVLRDLRAVVRPARRDRSGRVPDGAEVARLLGLPYAGELPHDLGLPAAQDTGRPPGHDPRGPLARFGTAFWQQLVPGPDGATS</sequence>
<feature type="domain" description="Rv3660c-like CheY-like N-terminal" evidence="3">
    <location>
        <begin position="9"/>
        <end position="112"/>
    </location>
</feature>
<dbReference type="Gene3D" id="3.40.50.300">
    <property type="entry name" value="P-loop containing nucleotide triphosphate hydrolases"/>
    <property type="match status" value="1"/>
</dbReference>
<dbReference type="InterPro" id="IPR022521">
    <property type="entry name" value="Rv3660c"/>
</dbReference>
<dbReference type="GO" id="GO:0005524">
    <property type="term" value="F:ATP binding"/>
    <property type="evidence" value="ECO:0007669"/>
    <property type="project" value="TreeGrafter"/>
</dbReference>
<proteinExistence type="predicted"/>
<dbReference type="GO" id="GO:0005829">
    <property type="term" value="C:cytosol"/>
    <property type="evidence" value="ECO:0007669"/>
    <property type="project" value="TreeGrafter"/>
</dbReference>
<dbReference type="Pfam" id="PF01656">
    <property type="entry name" value="CbiA"/>
    <property type="match status" value="1"/>
</dbReference>
<keyword evidence="5" id="KW-1185">Reference proteome</keyword>
<dbReference type="EMBL" id="LFBV01000012">
    <property type="protein sequence ID" value="OKH90529.1"/>
    <property type="molecule type" value="Genomic_DNA"/>
</dbReference>
<name>A0A1Q4UYE1_9ACTN</name>
<protein>
    <submittedName>
        <fullName evidence="4">Septum formation initiator</fullName>
    </submittedName>
</protein>
<evidence type="ECO:0000259" key="2">
    <source>
        <dbReference type="Pfam" id="PF01656"/>
    </source>
</evidence>
<dbReference type="PANTHER" id="PTHR43384:SF11">
    <property type="entry name" value="SEPTUM SITE DETERMINING PROTEIN"/>
    <property type="match status" value="1"/>
</dbReference>
<evidence type="ECO:0000256" key="1">
    <source>
        <dbReference type="SAM" id="MobiDB-lite"/>
    </source>
</evidence>
<dbReference type="InterPro" id="IPR002586">
    <property type="entry name" value="CobQ/CobB/MinD/ParA_Nub-bd_dom"/>
</dbReference>
<dbReference type="InterPro" id="IPR027417">
    <property type="entry name" value="P-loop_NTPase"/>
</dbReference>
<feature type="region of interest" description="Disordered" evidence="1">
    <location>
        <begin position="317"/>
        <end position="338"/>
    </location>
</feature>
<dbReference type="STRING" id="1048205.AB852_35310"/>
<gene>
    <name evidence="4" type="ORF">AB852_35310</name>
</gene>
<dbReference type="NCBIfam" id="TIGR03815">
    <property type="entry name" value="CpaE_hom_Actino"/>
    <property type="match status" value="1"/>
</dbReference>
<organism evidence="4 5">
    <name type="scientific">Streptomyces uncialis</name>
    <dbReference type="NCBI Taxonomy" id="1048205"/>
    <lineage>
        <taxon>Bacteria</taxon>
        <taxon>Bacillati</taxon>
        <taxon>Actinomycetota</taxon>
        <taxon>Actinomycetes</taxon>
        <taxon>Kitasatosporales</taxon>
        <taxon>Streptomycetaceae</taxon>
        <taxon>Streptomyces</taxon>
    </lineage>
</organism>
<dbReference type="AlphaFoldDB" id="A0A1Q4UYE1"/>
<comment type="caution">
    <text evidence="4">The sequence shown here is derived from an EMBL/GenBank/DDBJ whole genome shotgun (WGS) entry which is preliminary data.</text>
</comment>
<dbReference type="GO" id="GO:0016887">
    <property type="term" value="F:ATP hydrolysis activity"/>
    <property type="evidence" value="ECO:0007669"/>
    <property type="project" value="TreeGrafter"/>
</dbReference>
<evidence type="ECO:0000259" key="3">
    <source>
        <dbReference type="Pfam" id="PF26563"/>
    </source>
</evidence>
<feature type="domain" description="CobQ/CobB/MinD/ParA nucleotide binding" evidence="2">
    <location>
        <begin position="121"/>
        <end position="263"/>
    </location>
</feature>
<dbReference type="SUPFAM" id="SSF52540">
    <property type="entry name" value="P-loop containing nucleoside triphosphate hydrolases"/>
    <property type="match status" value="1"/>
</dbReference>
<evidence type="ECO:0000313" key="4">
    <source>
        <dbReference type="EMBL" id="OKH90529.1"/>
    </source>
</evidence>
<reference evidence="4 5" key="1">
    <citation type="submission" date="2015-06" db="EMBL/GenBank/DDBJ databases">
        <title>Cloning and characterization of the uncialamcin biosynthetic gene cluster.</title>
        <authorList>
            <person name="Yan X."/>
            <person name="Huang T."/>
            <person name="Ge H."/>
            <person name="Shen B."/>
        </authorList>
    </citation>
    <scope>NUCLEOTIDE SEQUENCE [LARGE SCALE GENOMIC DNA]</scope>
    <source>
        <strain evidence="4 5">DCA2648</strain>
    </source>
</reference>
<dbReference type="RefSeq" id="WP_073795621.1">
    <property type="nucleotide sequence ID" value="NZ_LFBV01000012.1"/>
</dbReference>
<dbReference type="Proteomes" id="UP000186455">
    <property type="component" value="Unassembled WGS sequence"/>
</dbReference>
<dbReference type="InterPro" id="IPR059050">
    <property type="entry name" value="Rv3660c_N"/>
</dbReference>